<dbReference type="EMBL" id="FPBN01000013">
    <property type="protein sequence ID" value="SFU84564.1"/>
    <property type="molecule type" value="Genomic_DNA"/>
</dbReference>
<dbReference type="Proteomes" id="UP000183629">
    <property type="component" value="Unassembled WGS sequence"/>
</dbReference>
<gene>
    <name evidence="1" type="ORF">SAMN05660328_11313</name>
</gene>
<reference evidence="2" key="1">
    <citation type="submission" date="2016-10" db="EMBL/GenBank/DDBJ databases">
        <authorList>
            <person name="Varghese N."/>
            <person name="Submissions S."/>
        </authorList>
    </citation>
    <scope>NUCLEOTIDE SEQUENCE [LARGE SCALE GENOMIC DNA]</scope>
    <source>
        <strain evidence="2">LMG 15572</strain>
    </source>
</reference>
<dbReference type="RefSeq" id="WP_074658826.1">
    <property type="nucleotide sequence ID" value="NZ_FOLZ01000009.1"/>
</dbReference>
<evidence type="ECO:0000313" key="2">
    <source>
        <dbReference type="Proteomes" id="UP000183629"/>
    </source>
</evidence>
<sequence>MSRTYNFDTNQDAIVFNVGNVSLEFLPSDAQSKSLQVKADELKERAEKLSDSPQDDAWETMAEFKALLDEFFESMFDKEAPQKLYEAVHKNTMAYIKLFFHIAKALQEVSEERQNDEYFKQFLSE</sequence>
<evidence type="ECO:0000313" key="1">
    <source>
        <dbReference type="EMBL" id="SFU84564.1"/>
    </source>
</evidence>
<name>A0A1I7JHB2_9STRE</name>
<keyword evidence="2" id="KW-1185">Reference proteome</keyword>
<accession>A0A1I7JHB2</accession>
<proteinExistence type="predicted"/>
<organism evidence="1 2">
    <name type="scientific">Streptococcus gallolyticus</name>
    <dbReference type="NCBI Taxonomy" id="315405"/>
    <lineage>
        <taxon>Bacteria</taxon>
        <taxon>Bacillati</taxon>
        <taxon>Bacillota</taxon>
        <taxon>Bacilli</taxon>
        <taxon>Lactobacillales</taxon>
        <taxon>Streptococcaceae</taxon>
        <taxon>Streptococcus</taxon>
    </lineage>
</organism>
<protein>
    <submittedName>
        <fullName evidence="1">Uncharacterized protein</fullName>
    </submittedName>
</protein>
<dbReference type="AlphaFoldDB" id="A0A1I7JHB2"/>